<name>A0A4S4AYI8_9RHOO</name>
<accession>A0A4S4AYI8</accession>
<proteinExistence type="predicted"/>
<reference evidence="1 2" key="1">
    <citation type="submission" date="2019-04" db="EMBL/GenBank/DDBJ databases">
        <title>Azoarcus nasutitermitis sp. nov. isolated from termite nest.</title>
        <authorList>
            <person name="Lin S.-Y."/>
            <person name="Hameed A."/>
            <person name="Hsu Y.-H."/>
            <person name="Young C.-C."/>
        </authorList>
    </citation>
    <scope>NUCLEOTIDE SEQUENCE [LARGE SCALE GENOMIC DNA]</scope>
    <source>
        <strain evidence="1 2">CC-YHH838</strain>
    </source>
</reference>
<organism evidence="1 2">
    <name type="scientific">Pseudothauera nasutitermitis</name>
    <dbReference type="NCBI Taxonomy" id="2565930"/>
    <lineage>
        <taxon>Bacteria</taxon>
        <taxon>Pseudomonadati</taxon>
        <taxon>Pseudomonadota</taxon>
        <taxon>Betaproteobacteria</taxon>
        <taxon>Rhodocyclales</taxon>
        <taxon>Zoogloeaceae</taxon>
        <taxon>Pseudothauera</taxon>
    </lineage>
</organism>
<comment type="caution">
    <text evidence="1">The sequence shown here is derived from an EMBL/GenBank/DDBJ whole genome shotgun (WGS) entry which is preliminary data.</text>
</comment>
<sequence>MGALAGRNARADDGPHYAERPELALSAVLHLMSRFPASRSAAVADAVVDHLRLLCEDPRQPACVRETADQLIGEWCAYGALTDEALLPTGALPS</sequence>
<evidence type="ECO:0000313" key="1">
    <source>
        <dbReference type="EMBL" id="THF64736.1"/>
    </source>
</evidence>
<dbReference type="Proteomes" id="UP000308430">
    <property type="component" value="Unassembled WGS sequence"/>
</dbReference>
<evidence type="ECO:0000313" key="2">
    <source>
        <dbReference type="Proteomes" id="UP000308430"/>
    </source>
</evidence>
<gene>
    <name evidence="1" type="ORF">E6C76_11850</name>
</gene>
<dbReference type="AlphaFoldDB" id="A0A4S4AYI8"/>
<keyword evidence="2" id="KW-1185">Reference proteome</keyword>
<dbReference type="EMBL" id="SSOC01000004">
    <property type="protein sequence ID" value="THF64736.1"/>
    <property type="molecule type" value="Genomic_DNA"/>
</dbReference>
<protein>
    <submittedName>
        <fullName evidence="1">Uncharacterized protein</fullName>
    </submittedName>
</protein>
<dbReference type="OrthoDB" id="8527581at2"/>